<protein>
    <submittedName>
        <fullName evidence="2">Uncharacterized protein</fullName>
    </submittedName>
</protein>
<dbReference type="GO" id="GO:0042058">
    <property type="term" value="P:regulation of epidermal growth factor receptor signaling pathway"/>
    <property type="evidence" value="ECO:0007669"/>
    <property type="project" value="TreeGrafter"/>
</dbReference>
<keyword evidence="3" id="KW-1185">Reference proteome</keyword>
<evidence type="ECO:0000313" key="3">
    <source>
        <dbReference type="Proteomes" id="UP000694553"/>
    </source>
</evidence>
<dbReference type="PANTHER" id="PTHR31612:SF2">
    <property type="entry name" value="MULTIVESICULAR BODY SUBUNIT 12A"/>
    <property type="match status" value="1"/>
</dbReference>
<dbReference type="GO" id="GO:0032510">
    <property type="term" value="P:endosome to lysosome transport via multivesicular body sorting pathway"/>
    <property type="evidence" value="ECO:0007669"/>
    <property type="project" value="TreeGrafter"/>
</dbReference>
<dbReference type="InterPro" id="IPR023341">
    <property type="entry name" value="MABP"/>
</dbReference>
<dbReference type="InterPro" id="IPR040335">
    <property type="entry name" value="MVB12A"/>
</dbReference>
<reference evidence="2" key="3">
    <citation type="submission" date="2025-09" db="UniProtKB">
        <authorList>
            <consortium name="Ensembl"/>
        </authorList>
    </citation>
    <scope>IDENTIFICATION</scope>
</reference>
<dbReference type="Proteomes" id="UP000694553">
    <property type="component" value="Unassembled WGS sequence"/>
</dbReference>
<reference evidence="3" key="1">
    <citation type="submission" date="2019-10" db="EMBL/GenBank/DDBJ databases">
        <title>Corvus moneduloides (New Caledonian crow) genome, bCorMon1, primary haplotype.</title>
        <authorList>
            <person name="Rutz C."/>
            <person name="Fungtammasan C."/>
            <person name="Mountcastle J."/>
            <person name="Formenti G."/>
            <person name="Chow W."/>
            <person name="Howe K."/>
            <person name="Steele M.P."/>
            <person name="Fernandes J."/>
            <person name="Gilbert M.T.P."/>
            <person name="Fedrigo O."/>
            <person name="Jarvis E.D."/>
            <person name="Gemmell N."/>
        </authorList>
    </citation>
    <scope>NUCLEOTIDE SEQUENCE [LARGE SCALE GENOMIC DNA]</scope>
</reference>
<dbReference type="Gene3D" id="2.100.10.50">
    <property type="match status" value="1"/>
</dbReference>
<sequence length="234" mass="23853">MAAAAAPAPLTGVGWASGAEAVPPGWTAVRITVTAEGAPACLGKGFGHRGGGWYLCFSRGGAQVRRHRAHQAHRARASARARCRPSGGVVPGAAAGWGGDRGRHRGYRDGGVGVAPVAPVGGTGAGPGVSARFGADVPFPVPMCRCPQAAEGPVVTDVLVLSERSPQPPGYSRAPEFPESRECPGTSRCPPRCRARFLPVLIPQEGRCPGPGGVPVPIPRSPAGGPVPVSRCRY</sequence>
<dbReference type="Ensembl" id="ENSCMUT00000030513.1">
    <property type="protein sequence ID" value="ENSCMUP00000033708.1"/>
    <property type="gene ID" value="ENSCMUG00000017728.1"/>
</dbReference>
<evidence type="ECO:0000256" key="1">
    <source>
        <dbReference type="SAM" id="MobiDB-lite"/>
    </source>
</evidence>
<dbReference type="InterPro" id="IPR018798">
    <property type="entry name" value="MVB12A/B"/>
</dbReference>
<dbReference type="GO" id="GO:0046755">
    <property type="term" value="P:viral budding"/>
    <property type="evidence" value="ECO:0007669"/>
    <property type="project" value="TreeGrafter"/>
</dbReference>
<dbReference type="GO" id="GO:0032801">
    <property type="term" value="P:receptor catabolic process"/>
    <property type="evidence" value="ECO:0007669"/>
    <property type="project" value="TreeGrafter"/>
</dbReference>
<feature type="region of interest" description="Disordered" evidence="1">
    <location>
        <begin position="164"/>
        <end position="185"/>
    </location>
</feature>
<dbReference type="Pfam" id="PF10240">
    <property type="entry name" value="DUF2464"/>
    <property type="match status" value="1"/>
</dbReference>
<accession>A0A8U7P7E7</accession>
<feature type="region of interest" description="Disordered" evidence="1">
    <location>
        <begin position="212"/>
        <end position="234"/>
    </location>
</feature>
<reference evidence="2" key="2">
    <citation type="submission" date="2025-08" db="UniProtKB">
        <authorList>
            <consortium name="Ensembl"/>
        </authorList>
    </citation>
    <scope>IDENTIFICATION</scope>
</reference>
<dbReference type="GO" id="GO:0005829">
    <property type="term" value="C:cytosol"/>
    <property type="evidence" value="ECO:0007669"/>
    <property type="project" value="TreeGrafter"/>
</dbReference>
<dbReference type="GO" id="GO:0019075">
    <property type="term" value="P:virus maturation"/>
    <property type="evidence" value="ECO:0007669"/>
    <property type="project" value="TreeGrafter"/>
</dbReference>
<dbReference type="GO" id="GO:0000813">
    <property type="term" value="C:ESCRT I complex"/>
    <property type="evidence" value="ECO:0007669"/>
    <property type="project" value="InterPro"/>
</dbReference>
<name>A0A8U7P7E7_CORMO</name>
<dbReference type="PROSITE" id="PS51498">
    <property type="entry name" value="MABP"/>
    <property type="match status" value="1"/>
</dbReference>
<dbReference type="AlphaFoldDB" id="A0A8U7P7E7"/>
<proteinExistence type="predicted"/>
<organism evidence="2 3">
    <name type="scientific">Corvus moneduloides</name>
    <name type="common">New Caledonian crow</name>
    <dbReference type="NCBI Taxonomy" id="1196302"/>
    <lineage>
        <taxon>Eukaryota</taxon>
        <taxon>Metazoa</taxon>
        <taxon>Chordata</taxon>
        <taxon>Craniata</taxon>
        <taxon>Vertebrata</taxon>
        <taxon>Euteleostomi</taxon>
        <taxon>Archelosauria</taxon>
        <taxon>Archosauria</taxon>
        <taxon>Dinosauria</taxon>
        <taxon>Saurischia</taxon>
        <taxon>Theropoda</taxon>
        <taxon>Coelurosauria</taxon>
        <taxon>Aves</taxon>
        <taxon>Neognathae</taxon>
        <taxon>Neoaves</taxon>
        <taxon>Telluraves</taxon>
        <taxon>Australaves</taxon>
        <taxon>Passeriformes</taxon>
        <taxon>Corvoidea</taxon>
        <taxon>Corvidae</taxon>
        <taxon>Corvus</taxon>
    </lineage>
</organism>
<evidence type="ECO:0000313" key="2">
    <source>
        <dbReference type="Ensembl" id="ENSCMUP00000033708.1"/>
    </source>
</evidence>
<dbReference type="PANTHER" id="PTHR31612">
    <property type="entry name" value="MULTIVESICULAR BODY SUBUNIT 12A"/>
    <property type="match status" value="1"/>
</dbReference>